<gene>
    <name evidence="3" type="ORF">FJTKL_03894</name>
</gene>
<comment type="caution">
    <text evidence="3">The sequence shown here is derived from an EMBL/GenBank/DDBJ whole genome shotgun (WGS) entry which is preliminary data.</text>
</comment>
<dbReference type="PANTHER" id="PTHR23002">
    <property type="entry name" value="ZINC FINGER CCHC DOMAIN CONTAINING PROTEIN"/>
    <property type="match status" value="1"/>
</dbReference>
<dbReference type="Pfam" id="PF00098">
    <property type="entry name" value="zf-CCHC"/>
    <property type="match status" value="7"/>
</dbReference>
<accession>A0ABR4F1G8</accession>
<feature type="domain" description="CCHC-type" evidence="2">
    <location>
        <begin position="112"/>
        <end position="126"/>
    </location>
</feature>
<dbReference type="Proteomes" id="UP001600888">
    <property type="component" value="Unassembled WGS sequence"/>
</dbReference>
<dbReference type="Gene3D" id="4.10.60.10">
    <property type="entry name" value="Zinc finger, CCHC-type"/>
    <property type="match status" value="5"/>
</dbReference>
<dbReference type="EMBL" id="JBAWTH010000016">
    <property type="protein sequence ID" value="KAL2288522.1"/>
    <property type="molecule type" value="Genomic_DNA"/>
</dbReference>
<feature type="domain" description="CCHC-type" evidence="2">
    <location>
        <begin position="274"/>
        <end position="289"/>
    </location>
</feature>
<keyword evidence="1" id="KW-0862">Zinc</keyword>
<organism evidence="3 4">
    <name type="scientific">Diaporthe vaccinii</name>
    <dbReference type="NCBI Taxonomy" id="105482"/>
    <lineage>
        <taxon>Eukaryota</taxon>
        <taxon>Fungi</taxon>
        <taxon>Dikarya</taxon>
        <taxon>Ascomycota</taxon>
        <taxon>Pezizomycotina</taxon>
        <taxon>Sordariomycetes</taxon>
        <taxon>Sordariomycetidae</taxon>
        <taxon>Diaporthales</taxon>
        <taxon>Diaporthaceae</taxon>
        <taxon>Diaporthe</taxon>
        <taxon>Diaporthe eres species complex</taxon>
    </lineage>
</organism>
<keyword evidence="1" id="KW-0479">Metal-binding</keyword>
<evidence type="ECO:0000256" key="1">
    <source>
        <dbReference type="PROSITE-ProRule" id="PRU00047"/>
    </source>
</evidence>
<feature type="domain" description="CCHC-type" evidence="2">
    <location>
        <begin position="231"/>
        <end position="244"/>
    </location>
</feature>
<feature type="domain" description="CCHC-type" evidence="2">
    <location>
        <begin position="132"/>
        <end position="148"/>
    </location>
</feature>
<feature type="domain" description="CCHC-type" evidence="2">
    <location>
        <begin position="156"/>
        <end position="171"/>
    </location>
</feature>
<feature type="domain" description="CCHC-type" evidence="2">
    <location>
        <begin position="186"/>
        <end position="201"/>
    </location>
</feature>
<feature type="domain" description="CCHC-type" evidence="2">
    <location>
        <begin position="249"/>
        <end position="265"/>
    </location>
</feature>
<evidence type="ECO:0000313" key="4">
    <source>
        <dbReference type="Proteomes" id="UP001600888"/>
    </source>
</evidence>
<dbReference type="InterPro" id="IPR051714">
    <property type="entry name" value="Znf_CCHC_NABP"/>
</dbReference>
<name>A0ABR4F1G8_9PEZI</name>
<protein>
    <recommendedName>
        <fullName evidence="2">CCHC-type domain-containing protein</fullName>
    </recommendedName>
</protein>
<keyword evidence="4" id="KW-1185">Reference proteome</keyword>
<evidence type="ECO:0000259" key="2">
    <source>
        <dbReference type="PROSITE" id="PS50158"/>
    </source>
</evidence>
<reference evidence="3 4" key="1">
    <citation type="submission" date="2024-03" db="EMBL/GenBank/DDBJ databases">
        <title>A high-quality draft genome sequence of Diaporthe vaccinii, a causative agent of upright dieback and viscid rot disease in cranberry plants.</title>
        <authorList>
            <person name="Sarrasin M."/>
            <person name="Lang B.F."/>
            <person name="Burger G."/>
        </authorList>
    </citation>
    <scope>NUCLEOTIDE SEQUENCE [LARGE SCALE GENOMIC DNA]</scope>
    <source>
        <strain evidence="3 4">IS7</strain>
    </source>
</reference>
<dbReference type="InterPro" id="IPR036875">
    <property type="entry name" value="Znf_CCHC_sf"/>
</dbReference>
<dbReference type="SUPFAM" id="SSF57756">
    <property type="entry name" value="Retrovirus zinc finger-like domains"/>
    <property type="match status" value="4"/>
</dbReference>
<dbReference type="SMART" id="SM00343">
    <property type="entry name" value="ZnF_C2HC"/>
    <property type="match status" value="7"/>
</dbReference>
<proteinExistence type="predicted"/>
<dbReference type="InterPro" id="IPR001878">
    <property type="entry name" value="Znf_CCHC"/>
</dbReference>
<evidence type="ECO:0000313" key="3">
    <source>
        <dbReference type="EMBL" id="KAL2288522.1"/>
    </source>
</evidence>
<keyword evidence="1" id="KW-0863">Zinc-finger</keyword>
<dbReference type="PROSITE" id="PS50158">
    <property type="entry name" value="ZF_CCHC"/>
    <property type="match status" value="7"/>
</dbReference>
<sequence length="290" mass="30326">MASPTWTEENSIRTCPTHTANRFHPTSTFLPFPCLPRLWPDLHPSNSKPPAPDLKTSLLSYHLFIIKLFADQTLTCSFQASLTHTQTPIPDPNQPTIMDASNFGGGAAPRACYSCGATDHQARECPTRGPAKCYNCGAEGHMSRECPEGAKDTKTCYRCGQAGHISRDCQSAGQSGGGGGGGGQDCYKCGEVGHIARNCPQNGGYGGGYGGGGGRGGYGGGYGGGGGQKTCYSCGGIGHMSRDCVNGSKCYNCGENGHFSRDCPKGTSTGEKICYKCQQPGHIQSECPSA</sequence>